<evidence type="ECO:0000256" key="1">
    <source>
        <dbReference type="ARBA" id="ARBA00006249"/>
    </source>
</evidence>
<comment type="similarity">
    <text evidence="1 8">Belongs to the tannase family.</text>
</comment>
<dbReference type="InterPro" id="IPR011118">
    <property type="entry name" value="Tannase/feruloyl_esterase"/>
</dbReference>
<keyword evidence="5 8" id="KW-0378">Hydrolase</keyword>
<dbReference type="GO" id="GO:0030600">
    <property type="term" value="F:feruloyl esterase activity"/>
    <property type="evidence" value="ECO:0007669"/>
    <property type="project" value="UniProtKB-ARBA"/>
</dbReference>
<evidence type="ECO:0000256" key="7">
    <source>
        <dbReference type="ARBA" id="ARBA00023157"/>
    </source>
</evidence>
<evidence type="ECO:0000313" key="9">
    <source>
        <dbReference type="EMBL" id="ONH67742.1"/>
    </source>
</evidence>
<feature type="chain" id="PRO_5011831043" description="Carboxylic ester hydrolase" evidence="8">
    <location>
        <begin position="18"/>
        <end position="623"/>
    </location>
</feature>
<dbReference type="VEuPathDB" id="FungiDB:BON22_2472"/>
<gene>
    <name evidence="9" type="ORF">BON22_2472</name>
</gene>
<evidence type="ECO:0000256" key="5">
    <source>
        <dbReference type="ARBA" id="ARBA00022801"/>
    </source>
</evidence>
<dbReference type="EC" id="3.1.1.-" evidence="8"/>
<dbReference type="InterPro" id="IPR029058">
    <property type="entry name" value="AB_hydrolase_fold"/>
</dbReference>
<keyword evidence="3" id="KW-0479">Metal-binding</keyword>
<accession>A0A1V2L751</accession>
<keyword evidence="7" id="KW-1015">Disulfide bond</keyword>
<dbReference type="STRING" id="36022.A0A1V2L751"/>
<feature type="signal peptide" evidence="8">
    <location>
        <begin position="1"/>
        <end position="17"/>
    </location>
</feature>
<comment type="caution">
    <text evidence="9">The sequence shown here is derived from an EMBL/GenBank/DDBJ whole genome shotgun (WGS) entry which is preliminary data.</text>
</comment>
<organism evidence="9 10">
    <name type="scientific">Cyberlindnera fabianii</name>
    <name type="common">Yeast</name>
    <name type="synonym">Hansenula fabianii</name>
    <dbReference type="NCBI Taxonomy" id="36022"/>
    <lineage>
        <taxon>Eukaryota</taxon>
        <taxon>Fungi</taxon>
        <taxon>Dikarya</taxon>
        <taxon>Ascomycota</taxon>
        <taxon>Saccharomycotina</taxon>
        <taxon>Saccharomycetes</taxon>
        <taxon>Phaffomycetales</taxon>
        <taxon>Phaffomycetaceae</taxon>
        <taxon>Cyberlindnera</taxon>
    </lineage>
</organism>
<keyword evidence="4 8" id="KW-0732">Signal</keyword>
<keyword evidence="2" id="KW-0719">Serine esterase</keyword>
<reference evidence="10" key="1">
    <citation type="journal article" date="2017" name="Genome Announc.">
        <title>Genome sequences of Cyberlindnera fabianii 65, Pichia kudriavzevii 129, and Saccharomyces cerevisiae 131 isolated from fermented masau fruits in Zimbabwe.</title>
        <authorList>
            <person name="van Rijswijck I.M.H."/>
            <person name="Derks M.F.L."/>
            <person name="Abee T."/>
            <person name="de Ridder D."/>
            <person name="Smid E.J."/>
        </authorList>
    </citation>
    <scope>NUCLEOTIDE SEQUENCE [LARGE SCALE GENOMIC DNA]</scope>
    <source>
        <strain evidence="10">65</strain>
    </source>
</reference>
<dbReference type="Pfam" id="PF07519">
    <property type="entry name" value="Tannase"/>
    <property type="match status" value="1"/>
</dbReference>
<evidence type="ECO:0000313" key="10">
    <source>
        <dbReference type="Proteomes" id="UP000189513"/>
    </source>
</evidence>
<evidence type="ECO:0000256" key="2">
    <source>
        <dbReference type="ARBA" id="ARBA00022487"/>
    </source>
</evidence>
<evidence type="ECO:0000256" key="3">
    <source>
        <dbReference type="ARBA" id="ARBA00022723"/>
    </source>
</evidence>
<sequence length="623" mass="67898">MFKKALLLGALAILGDAAPLYRRANSTAPSLRDFCDVSNIQDAIPSNGTLNGIDILPDSVTASIVRTPGNLTSSYGSLNSTNSTSSSGSGSSSYNYCNVSLQYVHTGTDYLVTLVYAFPDPQDFKNRFYSAGGSGYLLNTDATGGLPYGAVSGATDAGYDSLDGVSFDEIVLFGNGSLDWEATFMFGYQALGELTIVGKELTRNLYQVDDDQKIYTYFEGCSEGGREAMSQVQRYGEEYDGVIAGAPAFRLALERVGHVAPALYEYVEDYIPEPCALSTIVNLTIEACDDLDGREDGVIGRTDLCLLQFNLSSLIGESYNCDASTITPLGFGFSNSSNSSITGSSHYNTSTAGSPSYAVPAQSGTISEEDVLIAQKVWDGLHNNDGERAYVGWQIGSELSDAEPTYNNDTDDWEINIPSTGGEWITKFIELIDLDNLEDFDGADYDTAVEWMNTGLVRFWDSLQTVYPDLSTFHESGGKLLHYHGESDPSVPAASSVLYWQSVKKSLYGNLTLQNQIKALDDWYQLYLIPGAGHCGANSLQPGPYPQTNMEIIIDWVENDHTPAGLNSTVTSGKFSGEEQLLCKFPQRPVWQGSNSSSFDCEFDEDAYQTWNYTFPAFDLPIW</sequence>
<dbReference type="EMBL" id="MPUK01000004">
    <property type="protein sequence ID" value="ONH67742.1"/>
    <property type="molecule type" value="Genomic_DNA"/>
</dbReference>
<proteinExistence type="inferred from homology"/>
<evidence type="ECO:0000256" key="8">
    <source>
        <dbReference type="RuleBase" id="RU361238"/>
    </source>
</evidence>
<evidence type="ECO:0000256" key="6">
    <source>
        <dbReference type="ARBA" id="ARBA00022837"/>
    </source>
</evidence>
<dbReference type="OMA" id="WEINIPS"/>
<protein>
    <recommendedName>
        <fullName evidence="8">Carboxylic ester hydrolase</fullName>
        <ecNumber evidence="8">3.1.1.-</ecNumber>
    </recommendedName>
</protein>
<keyword evidence="10" id="KW-1185">Reference proteome</keyword>
<dbReference type="Proteomes" id="UP000189513">
    <property type="component" value="Unassembled WGS sequence"/>
</dbReference>
<evidence type="ECO:0000256" key="4">
    <source>
        <dbReference type="ARBA" id="ARBA00022729"/>
    </source>
</evidence>
<dbReference type="SUPFAM" id="SSF53474">
    <property type="entry name" value="alpha/beta-Hydrolases"/>
    <property type="match status" value="1"/>
</dbReference>
<dbReference type="GO" id="GO:0046872">
    <property type="term" value="F:metal ion binding"/>
    <property type="evidence" value="ECO:0007669"/>
    <property type="project" value="UniProtKB-KW"/>
</dbReference>
<keyword evidence="6" id="KW-0106">Calcium</keyword>
<dbReference type="PANTHER" id="PTHR33938:SF7">
    <property type="entry name" value="CARBOXYLIC ESTER HYDROLASE"/>
    <property type="match status" value="1"/>
</dbReference>
<dbReference type="AlphaFoldDB" id="A0A1V2L751"/>
<dbReference type="PANTHER" id="PTHR33938">
    <property type="entry name" value="FERULOYL ESTERASE B-RELATED"/>
    <property type="match status" value="1"/>
</dbReference>
<name>A0A1V2L751_CYBFA</name>